<dbReference type="InParanoid" id="A3LMR9"/>
<dbReference type="KEGG" id="pic:PICST_29331"/>
<feature type="non-terminal residue" evidence="2">
    <location>
        <position position="265"/>
    </location>
</feature>
<dbReference type="RefSeq" id="XP_001382230.1">
    <property type="nucleotide sequence ID" value="XM_001382193.1"/>
</dbReference>
<evidence type="ECO:0000313" key="3">
    <source>
        <dbReference type="Proteomes" id="UP000002258"/>
    </source>
</evidence>
<proteinExistence type="predicted"/>
<accession>A3LMR9</accession>
<keyword evidence="3" id="KW-1185">Reference proteome</keyword>
<keyword evidence="1" id="KW-0732">Signal</keyword>
<dbReference type="Proteomes" id="UP000002258">
    <property type="component" value="Chromosome 2"/>
</dbReference>
<name>A3LMR9_PICST</name>
<gene>
    <name evidence="2" type="ORF">PICST_29331</name>
</gene>
<evidence type="ECO:0000256" key="1">
    <source>
        <dbReference type="SAM" id="SignalP"/>
    </source>
</evidence>
<evidence type="ECO:0000313" key="2">
    <source>
        <dbReference type="EMBL" id="ABN64201.1"/>
    </source>
</evidence>
<feature type="signal peptide" evidence="1">
    <location>
        <begin position="1"/>
        <end position="19"/>
    </location>
</feature>
<feature type="chain" id="PRO_5002654815" evidence="1">
    <location>
        <begin position="20"/>
        <end position="265"/>
    </location>
</feature>
<dbReference type="AlphaFoldDB" id="A3LMR9"/>
<dbReference type="HOGENOM" id="CLU_1051927_0_0_1"/>
<dbReference type="EMBL" id="CP000496">
    <property type="protein sequence ID" value="ABN64201.1"/>
    <property type="molecule type" value="Genomic_DNA"/>
</dbReference>
<protein>
    <submittedName>
        <fullName evidence="2">Uncharacterized protein</fullName>
    </submittedName>
</protein>
<dbReference type="GeneID" id="4837617"/>
<sequence>MTPITWSLLVLAQSYLVLSEGTNTNTNKEVHNMEFVNEIVRLLEQQELQVPVKTVTYYTTVTESLVPTSAVSRLPSPTNNTVEILPIDNKNNTEATFPGIQLGNWTYNHLNQTLLNDSAPYSALVKSPRKHFAAGLYLEKEVSKDGDDCEDEITESEDDCEEEEEEKKKKFWFLPFSISSLKRSNSTQKVMIASSSLVSPAVEGTHNLFKSNTTSITNTSVPVELHPNIGTSNYTKDPPSYRNFTFMRDYYSHISGSSATFATFN</sequence>
<reference evidence="2 3" key="1">
    <citation type="journal article" date="2007" name="Nat. Biotechnol.">
        <title>Genome sequence of the lignocellulose-bioconverting and xylose-fermenting yeast Pichia stipitis.</title>
        <authorList>
            <person name="Jeffries T.W."/>
            <person name="Grigoriev I.V."/>
            <person name="Grimwood J."/>
            <person name="Laplaza J.M."/>
            <person name="Aerts A."/>
            <person name="Salamov A."/>
            <person name="Schmutz J."/>
            <person name="Lindquist E."/>
            <person name="Dehal P."/>
            <person name="Shapiro H."/>
            <person name="Jin Y.S."/>
            <person name="Passoth V."/>
            <person name="Richardson P.M."/>
        </authorList>
    </citation>
    <scope>NUCLEOTIDE SEQUENCE [LARGE SCALE GENOMIC DNA]</scope>
    <source>
        <strain evidence="3">ATCC 58785 / CBS 6054 / NBRC 10063 / NRRL Y-11545</strain>
    </source>
</reference>
<organism evidence="2 3">
    <name type="scientific">Scheffersomyces stipitis (strain ATCC 58785 / CBS 6054 / NBRC 10063 / NRRL Y-11545)</name>
    <name type="common">Yeast</name>
    <name type="synonym">Pichia stipitis</name>
    <dbReference type="NCBI Taxonomy" id="322104"/>
    <lineage>
        <taxon>Eukaryota</taxon>
        <taxon>Fungi</taxon>
        <taxon>Dikarya</taxon>
        <taxon>Ascomycota</taxon>
        <taxon>Saccharomycotina</taxon>
        <taxon>Pichiomycetes</taxon>
        <taxon>Debaryomycetaceae</taxon>
        <taxon>Scheffersomyces</taxon>
    </lineage>
</organism>